<dbReference type="InterPro" id="IPR016181">
    <property type="entry name" value="Acyl_CoA_acyltransferase"/>
</dbReference>
<evidence type="ECO:0000313" key="3">
    <source>
        <dbReference type="Proteomes" id="UP000706039"/>
    </source>
</evidence>
<evidence type="ECO:0000259" key="1">
    <source>
        <dbReference type="PROSITE" id="PS51186"/>
    </source>
</evidence>
<dbReference type="Gene3D" id="3.40.630.30">
    <property type="match status" value="1"/>
</dbReference>
<organism evidence="2 3">
    <name type="scientific">Sphingomonas colocasiae</name>
    <dbReference type="NCBI Taxonomy" id="1848973"/>
    <lineage>
        <taxon>Bacteria</taxon>
        <taxon>Pseudomonadati</taxon>
        <taxon>Pseudomonadota</taxon>
        <taxon>Alphaproteobacteria</taxon>
        <taxon>Sphingomonadales</taxon>
        <taxon>Sphingomonadaceae</taxon>
        <taxon>Sphingomonas</taxon>
    </lineage>
</organism>
<accession>A0ABS7PUR6</accession>
<protein>
    <submittedName>
        <fullName evidence="2">GNAT family N-acetyltransferase</fullName>
    </submittedName>
</protein>
<reference evidence="2 3" key="1">
    <citation type="submission" date="2021-08" db="EMBL/GenBank/DDBJ databases">
        <authorList>
            <person name="Tuo L."/>
        </authorList>
    </citation>
    <scope>NUCLEOTIDE SEQUENCE [LARGE SCALE GENOMIC DNA]</scope>
    <source>
        <strain evidence="2 3">JCM 31229</strain>
    </source>
</reference>
<gene>
    <name evidence="2" type="ORF">K7G82_22630</name>
</gene>
<dbReference type="PANTHER" id="PTHR43610">
    <property type="entry name" value="BLL6696 PROTEIN"/>
    <property type="match status" value="1"/>
</dbReference>
<dbReference type="PROSITE" id="PS51186">
    <property type="entry name" value="GNAT"/>
    <property type="match status" value="1"/>
</dbReference>
<proteinExistence type="predicted"/>
<name>A0ABS7PUR6_9SPHN</name>
<dbReference type="Proteomes" id="UP000706039">
    <property type="component" value="Unassembled WGS sequence"/>
</dbReference>
<dbReference type="SUPFAM" id="SSF55729">
    <property type="entry name" value="Acyl-CoA N-acyltransferases (Nat)"/>
    <property type="match status" value="1"/>
</dbReference>
<comment type="caution">
    <text evidence="2">The sequence shown here is derived from an EMBL/GenBank/DDBJ whole genome shotgun (WGS) entry which is preliminary data.</text>
</comment>
<dbReference type="EMBL" id="JAINVV010000011">
    <property type="protein sequence ID" value="MBY8825115.1"/>
    <property type="molecule type" value="Genomic_DNA"/>
</dbReference>
<dbReference type="InterPro" id="IPR000182">
    <property type="entry name" value="GNAT_dom"/>
</dbReference>
<keyword evidence="3" id="KW-1185">Reference proteome</keyword>
<feature type="domain" description="N-acetyltransferase" evidence="1">
    <location>
        <begin position="14"/>
        <end position="165"/>
    </location>
</feature>
<dbReference type="Pfam" id="PF13302">
    <property type="entry name" value="Acetyltransf_3"/>
    <property type="match status" value="1"/>
</dbReference>
<sequence length="170" mass="19144">MTSPPVTLLPFADAHVEPLRAACAADPDIWHIYPIAMVGDRFDGSLAFIRARPNWVMFAVLHHEELVGMTSYIGLDEPGQIEIGATYIAPRMRGGPFNAAMKRLMIDRAFAHGFAAIQFRVDTRNTRSMRAVEKLGAKQVEIRKADLRTWTGFVRDTAVYRLDRGDWDRG</sequence>
<dbReference type="PANTHER" id="PTHR43610:SF1">
    <property type="entry name" value="N-ACETYLTRANSFERASE DOMAIN-CONTAINING PROTEIN"/>
    <property type="match status" value="1"/>
</dbReference>
<evidence type="ECO:0000313" key="2">
    <source>
        <dbReference type="EMBL" id="MBY8825115.1"/>
    </source>
</evidence>